<evidence type="ECO:0000313" key="1">
    <source>
        <dbReference type="EMBL" id="CBT75593.1"/>
    </source>
</evidence>
<proteinExistence type="predicted"/>
<gene>
    <name evidence="1" type="ordered locus">AARI_13860</name>
</gene>
<protein>
    <submittedName>
        <fullName evidence="1">Uncharacterized protein</fullName>
    </submittedName>
</protein>
<dbReference type="Proteomes" id="UP000006878">
    <property type="component" value="Chromosome"/>
</dbReference>
<name>A0ABP1U492_GLUAR</name>
<sequence length="79" mass="8806">MAVHECLTPNWAWVFKYAYPKFTRIVLARCHLDLLSEHGKGSVPRGEYAYWYGACGQKEPATVLGAIREDQRAAGPVPG</sequence>
<accession>A0ABP1U492</accession>
<reference evidence="2" key="2">
    <citation type="submission" date="2010-07" db="EMBL/GenBank/DDBJ databases">
        <title>Complete genome sequence of Arthrobacter arilaitensis (strain DSM 16368 / CIP 108037 / JCM 13566 / Re117).</title>
        <authorList>
            <person name="Genoscope."/>
        </authorList>
    </citation>
    <scope>NUCLEOTIDE SEQUENCE [LARGE SCALE GENOMIC DNA]</scope>
    <source>
        <strain evidence="2">DSM 16368 / CIP 108037 / IAM 15318 / JCM 13566 / Re117</strain>
    </source>
</reference>
<dbReference type="EMBL" id="FQ311875">
    <property type="protein sequence ID" value="CBT75593.1"/>
    <property type="molecule type" value="Genomic_DNA"/>
</dbReference>
<evidence type="ECO:0000313" key="2">
    <source>
        <dbReference type="Proteomes" id="UP000006878"/>
    </source>
</evidence>
<reference evidence="2" key="1">
    <citation type="journal article" date="2010" name="PLoS ONE">
        <title>The Arthrobacter arilaitensis Re117 genome sequence reveals its genetic adaptation to the surface of cheese.</title>
        <authorList>
            <person name="Monnet C."/>
            <person name="Loux V."/>
            <person name="Gibrat J.F."/>
            <person name="Spinnler E."/>
            <person name="Barbe V."/>
            <person name="Vacherie B."/>
            <person name="Gavory F."/>
            <person name="Gourbeyre E."/>
            <person name="Siguier P."/>
            <person name="Chandler M."/>
            <person name="Elleuch R."/>
            <person name="Irlinger F."/>
            <person name="Vallaeys T."/>
        </authorList>
    </citation>
    <scope>NUCLEOTIDE SEQUENCE</scope>
    <source>
        <strain evidence="2">DSM 16368 / CIP 108037 / IAM 15318 / JCM 13566 / Re117</strain>
    </source>
</reference>
<organism evidence="1 2">
    <name type="scientific">Glutamicibacter arilaitensis (strain DSM 16368 / CIP 108037 / IAM 15318 / JCM 13566 / NCIMB 14258 / Re117)</name>
    <name type="common">Arthrobacter arilaitensis</name>
    <dbReference type="NCBI Taxonomy" id="861360"/>
    <lineage>
        <taxon>Bacteria</taxon>
        <taxon>Bacillati</taxon>
        <taxon>Actinomycetota</taxon>
        <taxon>Actinomycetes</taxon>
        <taxon>Micrococcales</taxon>
        <taxon>Micrococcaceae</taxon>
        <taxon>Glutamicibacter</taxon>
    </lineage>
</organism>
<keyword evidence="2" id="KW-1185">Reference proteome</keyword>